<evidence type="ECO:0000256" key="2">
    <source>
        <dbReference type="PROSITE-ProRule" id="PRU00504"/>
    </source>
</evidence>
<protein>
    <recommendedName>
        <fullName evidence="6">SMP-30/Gluconolactonase/LRE-like region domain-containing protein</fullName>
    </recommendedName>
</protein>
<dbReference type="InterPro" id="IPR001258">
    <property type="entry name" value="NHL_repeat"/>
</dbReference>
<feature type="region of interest" description="Disordered" evidence="3">
    <location>
        <begin position="259"/>
        <end position="329"/>
    </location>
</feature>
<dbReference type="CDD" id="cd05819">
    <property type="entry name" value="NHL"/>
    <property type="match status" value="1"/>
</dbReference>
<feature type="compositionally biased region" description="Polar residues" evidence="3">
    <location>
        <begin position="9"/>
        <end position="20"/>
    </location>
</feature>
<dbReference type="SUPFAM" id="SSF101898">
    <property type="entry name" value="NHL repeat"/>
    <property type="match status" value="1"/>
</dbReference>
<feature type="repeat" description="NHL" evidence="2">
    <location>
        <begin position="699"/>
        <end position="742"/>
    </location>
</feature>
<keyword evidence="4" id="KW-1133">Transmembrane helix</keyword>
<dbReference type="PANTHER" id="PTHR24104:SF50">
    <property type="entry name" value="SMP-30_GLUCONOLACTONASE_LRE-LIKE REGION DOMAIN-CONTAINING PROTEIN"/>
    <property type="match status" value="1"/>
</dbReference>
<evidence type="ECO:0000256" key="4">
    <source>
        <dbReference type="SAM" id="Phobius"/>
    </source>
</evidence>
<feature type="compositionally biased region" description="Polar residues" evidence="3">
    <location>
        <begin position="296"/>
        <end position="319"/>
    </location>
</feature>
<keyword evidence="4" id="KW-0472">Membrane</keyword>
<dbReference type="Pfam" id="PF01436">
    <property type="entry name" value="NHL"/>
    <property type="match status" value="1"/>
</dbReference>
<feature type="transmembrane region" description="Helical" evidence="4">
    <location>
        <begin position="344"/>
        <end position="369"/>
    </location>
</feature>
<dbReference type="InterPro" id="IPR050952">
    <property type="entry name" value="TRIM-NHL_E3_ligases"/>
</dbReference>
<feature type="region of interest" description="Disordered" evidence="3">
    <location>
        <begin position="77"/>
        <end position="139"/>
    </location>
</feature>
<dbReference type="eggNOG" id="KOG2177">
    <property type="taxonomic scope" value="Eukaryota"/>
</dbReference>
<feature type="region of interest" description="Disordered" evidence="3">
    <location>
        <begin position="1"/>
        <end position="41"/>
    </location>
</feature>
<evidence type="ECO:0000256" key="3">
    <source>
        <dbReference type="SAM" id="MobiDB-lite"/>
    </source>
</evidence>
<dbReference type="InterPro" id="IPR018391">
    <property type="entry name" value="PQQ_b-propeller_rpt"/>
</dbReference>
<organism>
    <name type="scientific">Branchiostoma floridae</name>
    <name type="common">Florida lancelet</name>
    <name type="synonym">Amphioxus</name>
    <dbReference type="NCBI Taxonomy" id="7739"/>
    <lineage>
        <taxon>Eukaryota</taxon>
        <taxon>Metazoa</taxon>
        <taxon>Chordata</taxon>
        <taxon>Cephalochordata</taxon>
        <taxon>Leptocardii</taxon>
        <taxon>Amphioxiformes</taxon>
        <taxon>Branchiostomatidae</taxon>
        <taxon>Branchiostoma</taxon>
    </lineage>
</organism>
<dbReference type="InParanoid" id="C3ZAU0"/>
<evidence type="ECO:0008006" key="6">
    <source>
        <dbReference type="Google" id="ProtNLM"/>
    </source>
</evidence>
<keyword evidence="4" id="KW-0812">Transmembrane</keyword>
<dbReference type="Gene3D" id="2.120.10.30">
    <property type="entry name" value="TolB, C-terminal domain"/>
    <property type="match status" value="1"/>
</dbReference>
<dbReference type="PANTHER" id="PTHR24104">
    <property type="entry name" value="E3 UBIQUITIN-PROTEIN LIGASE NHLRC1-RELATED"/>
    <property type="match status" value="1"/>
</dbReference>
<reference evidence="5" key="1">
    <citation type="journal article" date="2008" name="Nature">
        <title>The amphioxus genome and the evolution of the chordate karyotype.</title>
        <authorList>
            <consortium name="US DOE Joint Genome Institute (JGI-PGF)"/>
            <person name="Putnam N.H."/>
            <person name="Butts T."/>
            <person name="Ferrier D.E.K."/>
            <person name="Furlong R.F."/>
            <person name="Hellsten U."/>
            <person name="Kawashima T."/>
            <person name="Robinson-Rechavi M."/>
            <person name="Shoguchi E."/>
            <person name="Terry A."/>
            <person name="Yu J.-K."/>
            <person name="Benito-Gutierrez E.L."/>
            <person name="Dubchak I."/>
            <person name="Garcia-Fernandez J."/>
            <person name="Gibson-Brown J.J."/>
            <person name="Grigoriev I.V."/>
            <person name="Horton A.C."/>
            <person name="de Jong P.J."/>
            <person name="Jurka J."/>
            <person name="Kapitonov V.V."/>
            <person name="Kohara Y."/>
            <person name="Kuroki Y."/>
            <person name="Lindquist E."/>
            <person name="Lucas S."/>
            <person name="Osoegawa K."/>
            <person name="Pennacchio L.A."/>
            <person name="Salamov A.A."/>
            <person name="Satou Y."/>
            <person name="Sauka-Spengler T."/>
            <person name="Schmutz J."/>
            <person name="Shin-I T."/>
            <person name="Toyoda A."/>
            <person name="Bronner-Fraser M."/>
            <person name="Fujiyama A."/>
            <person name="Holland L.Z."/>
            <person name="Holland P.W.H."/>
            <person name="Satoh N."/>
            <person name="Rokhsar D.S."/>
        </authorList>
    </citation>
    <scope>NUCLEOTIDE SEQUENCE [LARGE SCALE GENOMIC DNA]</scope>
    <source>
        <strain evidence="5">S238N-H82</strain>
        <tissue evidence="5">Testes</tissue>
    </source>
</reference>
<keyword evidence="1" id="KW-0677">Repeat</keyword>
<evidence type="ECO:0000313" key="5">
    <source>
        <dbReference type="EMBL" id="EEN49977.1"/>
    </source>
</evidence>
<gene>
    <name evidence="5" type="ORF">BRAFLDRAFT_68597</name>
</gene>
<name>C3ZAU0_BRAFL</name>
<feature type="region of interest" description="Disordered" evidence="3">
    <location>
        <begin position="163"/>
        <end position="244"/>
    </location>
</feature>
<proteinExistence type="predicted"/>
<dbReference type="AlphaFoldDB" id="C3ZAU0"/>
<sequence length="783" mass="82698">MAEGPGDELQQTQTAENSPTAAELTDPGGSTREGNGYMPMASIVNNGYTPMASLVDTGYTPMSPIVDNGYTPMASLQKASEVPPPLPPKKNRRRQGGPSLPSGDTPREPPRLSGETLGEPRGPSGETPPRFLLPKRRNAKRAGVYWMREEDIVNLPLNPMYNADLDLPPEGQTTPKEVGGSSQAGGPDDGRRQGDQAASGPATHVYEDGDTFGMRLGPPLKGDPRSAPPVPSTPRPGRTTDGAQPVAAATHVYEDGESFGMRLGPALNRDAPAVPSTPRPGRPTGGAQQLPGGPNPLSNPQDVINQLRPNPMYNSNQAPQAPGSAKESNTICGRLRRRLSRRPLLYTVMSLSLTFVTTVSLAIVVPVLLTHFNRQPGIHGSPATTIAGPKTTDSGAWQSSAVLMGTGKVTSADVIKVIPVHGRGPSLAHLQPTTTTTEPKTTDSGAWKCSAALMGTGKVTSADVIKVSPVHGRGPSPGITAEMEAAGPAPINMPGSTGTGETSDKASRPHIITFGDEPGAGKLRGARGVAVSPDNKIWVADRSTTRLKVYSMEGVYLHQFPQAALGPWYSSKTPSDVSIDKDGHLWVLMLGYPASPDSVVQVTRDGDLKANFDLPDTVPRGGVRGMAVGLCNNHVYVTWSDGHSRGGVQAFTPDGKLLWNADPRMKTPIYVAVDGKENIFVSDYDTSIIYMYDKTGRFVKKFGGPGLSGGRLNRPEGICVDSSGQIMVVDALNKRVVMYTGRGEYVRHIALRAESPPAGVAVGPGGQLVVVHSRTITVLPPGY</sequence>
<dbReference type="PROSITE" id="PS51125">
    <property type="entry name" value="NHL"/>
    <property type="match status" value="2"/>
</dbReference>
<dbReference type="SMART" id="SM00564">
    <property type="entry name" value="PQQ"/>
    <property type="match status" value="2"/>
</dbReference>
<feature type="repeat" description="NHL" evidence="2">
    <location>
        <begin position="512"/>
        <end position="553"/>
    </location>
</feature>
<dbReference type="Pfam" id="PF17170">
    <property type="entry name" value="DUF5128"/>
    <property type="match status" value="1"/>
</dbReference>
<evidence type="ECO:0000256" key="1">
    <source>
        <dbReference type="ARBA" id="ARBA00022737"/>
    </source>
</evidence>
<dbReference type="EMBL" id="GG666603">
    <property type="protein sequence ID" value="EEN49977.1"/>
    <property type="molecule type" value="Genomic_DNA"/>
</dbReference>
<dbReference type="InterPro" id="IPR011042">
    <property type="entry name" value="6-blade_b-propeller_TolB-like"/>
</dbReference>
<accession>C3ZAU0</accession>